<feature type="region of interest" description="Disordered" evidence="1">
    <location>
        <begin position="685"/>
        <end position="706"/>
    </location>
</feature>
<dbReference type="AlphaFoldDB" id="A0A6L2KSU0"/>
<dbReference type="Pfam" id="PF06101">
    <property type="entry name" value="Vps62"/>
    <property type="match status" value="2"/>
</dbReference>
<comment type="caution">
    <text evidence="3">The sequence shown here is derived from an EMBL/GenBank/DDBJ whole genome shotgun (WGS) entry which is preliminary data.</text>
</comment>
<accession>A0A6L2KSU0</accession>
<dbReference type="PANTHER" id="PTHR48152:SF3">
    <property type="entry name" value="DUF946 FAMILY PROTEIN (DUF946)"/>
    <property type="match status" value="1"/>
</dbReference>
<keyword evidence="2" id="KW-0732">Signal</keyword>
<gene>
    <name evidence="3" type="ORF">Tci_023630</name>
</gene>
<protein>
    <recommendedName>
        <fullName evidence="4">Vacuolar protein sorting-associated protein 62</fullName>
    </recommendedName>
</protein>
<evidence type="ECO:0000256" key="2">
    <source>
        <dbReference type="SAM" id="SignalP"/>
    </source>
</evidence>
<evidence type="ECO:0000313" key="3">
    <source>
        <dbReference type="EMBL" id="GEU51652.1"/>
    </source>
</evidence>
<feature type="chain" id="PRO_5026688292" description="Vacuolar protein sorting-associated protein 62" evidence="2">
    <location>
        <begin position="29"/>
        <end position="706"/>
    </location>
</feature>
<name>A0A6L2KSU0_TANCI</name>
<evidence type="ECO:0000256" key="1">
    <source>
        <dbReference type="SAM" id="MobiDB-lite"/>
    </source>
</evidence>
<dbReference type="InterPro" id="IPR009291">
    <property type="entry name" value="Vps62"/>
</dbReference>
<organism evidence="3">
    <name type="scientific">Tanacetum cinerariifolium</name>
    <name type="common">Dalmatian daisy</name>
    <name type="synonym">Chrysanthemum cinerariifolium</name>
    <dbReference type="NCBI Taxonomy" id="118510"/>
    <lineage>
        <taxon>Eukaryota</taxon>
        <taxon>Viridiplantae</taxon>
        <taxon>Streptophyta</taxon>
        <taxon>Embryophyta</taxon>
        <taxon>Tracheophyta</taxon>
        <taxon>Spermatophyta</taxon>
        <taxon>Magnoliopsida</taxon>
        <taxon>eudicotyledons</taxon>
        <taxon>Gunneridae</taxon>
        <taxon>Pentapetalae</taxon>
        <taxon>asterids</taxon>
        <taxon>campanulids</taxon>
        <taxon>Asterales</taxon>
        <taxon>Asteraceae</taxon>
        <taxon>Asteroideae</taxon>
        <taxon>Anthemideae</taxon>
        <taxon>Anthemidinae</taxon>
        <taxon>Tanacetum</taxon>
    </lineage>
</organism>
<sequence length="706" mass="78929">MSSLLLSRLSVHKLCAILIFLVACKANAYRPFNDFSIRGNSYNNTEVDVEEIVSFDQLLRPAPVYPEGNEGSWGILRRKKGRGVRGLRLGRMPEVVVCAVLELLWGVEGFVGVERVACKANAYRPLNDFSIRGNSYNNTEVDVEEIVSFDQLLRPAPVYPEGGGFARGAIDLGEVEVFKAKYFKKIWDTQNGGLDNIGASFYEPTNIPTGFHLLGHYCKLNTKPMLKAVLTAKDTTRDPALGAALERPIDYTLVWTSKGTTSSIGQNVVDGYIWLPIPPHGYKTIGHIVTTSPVKPSLDKVRCVRSDLTDLIEVEDSIWGSSNINLYSTKPIGAHGRLGVPTGTFLALNHRSGTHKLACLKMAKKDANSTHPTIEQIKVMITAFAPLIYFHPDEEFFPSSVTWFFNNGAQVFDPSPHAIISDGEFLPRNGTIDDSFLDLPFDQSLKYKVKRGSLSDAVAYIHAKPAPTFTDIVIWLYYPFNGGSKFQVGPYTLNLGRIGEHVGDWEHIRLRIENYGGVLQSIYLSQHAKGEWIPADKFEYIYGRPLVYASLHDHAHYSAPTKKIHFNAEELVDPNDKQRLIREAKRVYPTESSQVYFAFGPLDEAEKSNHVFDILASPSSYAIVSVDNCAENVVPPPWLDYTGRWGPKITYAWKEKAMMVIDNLPLPLWVKLISRKIISKLPAETYGEEGPEGPKMKANWNGDERT</sequence>
<evidence type="ECO:0008006" key="4">
    <source>
        <dbReference type="Google" id="ProtNLM"/>
    </source>
</evidence>
<dbReference type="EMBL" id="BKCJ010002898">
    <property type="protein sequence ID" value="GEU51652.1"/>
    <property type="molecule type" value="Genomic_DNA"/>
</dbReference>
<dbReference type="PANTHER" id="PTHR48152">
    <property type="entry name" value="F1C9.34 PROTEIN"/>
    <property type="match status" value="1"/>
</dbReference>
<proteinExistence type="predicted"/>
<reference evidence="3" key="1">
    <citation type="journal article" date="2019" name="Sci. Rep.">
        <title>Draft genome of Tanacetum cinerariifolium, the natural source of mosquito coil.</title>
        <authorList>
            <person name="Yamashiro T."/>
            <person name="Shiraishi A."/>
            <person name="Satake H."/>
            <person name="Nakayama K."/>
        </authorList>
    </citation>
    <scope>NUCLEOTIDE SEQUENCE</scope>
</reference>
<feature type="signal peptide" evidence="2">
    <location>
        <begin position="1"/>
        <end position="28"/>
    </location>
</feature>